<name>A0A9D1TUF9_9GAMM</name>
<reference evidence="2" key="1">
    <citation type="journal article" date="2021" name="PeerJ">
        <title>Extensive microbial diversity within the chicken gut microbiome revealed by metagenomics and culture.</title>
        <authorList>
            <person name="Gilroy R."/>
            <person name="Ravi A."/>
            <person name="Getino M."/>
            <person name="Pursley I."/>
            <person name="Horton D.L."/>
            <person name="Alikhan N.F."/>
            <person name="Baker D."/>
            <person name="Gharbi K."/>
            <person name="Hall N."/>
            <person name="Watson M."/>
            <person name="Adriaenssens E.M."/>
            <person name="Foster-Nyarko E."/>
            <person name="Jarju S."/>
            <person name="Secka A."/>
            <person name="Antonio M."/>
            <person name="Oren A."/>
            <person name="Chaudhuri R.R."/>
            <person name="La Ragione R."/>
            <person name="Hildebrand F."/>
            <person name="Pallen M.J."/>
        </authorList>
    </citation>
    <scope>NUCLEOTIDE SEQUENCE</scope>
    <source>
        <strain evidence="2">CHK160-9182</strain>
    </source>
</reference>
<keyword evidence="1" id="KW-0472">Membrane</keyword>
<dbReference type="EMBL" id="DXHP01000172">
    <property type="protein sequence ID" value="HIW07203.1"/>
    <property type="molecule type" value="Genomic_DNA"/>
</dbReference>
<proteinExistence type="predicted"/>
<evidence type="ECO:0000256" key="1">
    <source>
        <dbReference type="SAM" id="Phobius"/>
    </source>
</evidence>
<organism evidence="2 3">
    <name type="scientific">Candidatus Ignatzschineria merdigallinarum</name>
    <dbReference type="NCBI Taxonomy" id="2838621"/>
    <lineage>
        <taxon>Bacteria</taxon>
        <taxon>Pseudomonadati</taxon>
        <taxon>Pseudomonadota</taxon>
        <taxon>Gammaproteobacteria</taxon>
        <taxon>Cardiobacteriales</taxon>
        <taxon>Ignatzschineriaceae</taxon>
        <taxon>Ignatzschineria</taxon>
    </lineage>
</organism>
<protein>
    <submittedName>
        <fullName evidence="2">Uncharacterized protein</fullName>
    </submittedName>
</protein>
<evidence type="ECO:0000313" key="3">
    <source>
        <dbReference type="Proteomes" id="UP000823934"/>
    </source>
</evidence>
<feature type="transmembrane region" description="Helical" evidence="1">
    <location>
        <begin position="55"/>
        <end position="84"/>
    </location>
</feature>
<evidence type="ECO:0000313" key="2">
    <source>
        <dbReference type="EMBL" id="HIW07203.1"/>
    </source>
</evidence>
<feature type="transmembrane region" description="Helical" evidence="1">
    <location>
        <begin position="21"/>
        <end position="43"/>
    </location>
</feature>
<keyword evidence="1" id="KW-1133">Transmembrane helix</keyword>
<dbReference type="Proteomes" id="UP000823934">
    <property type="component" value="Unassembled WGS sequence"/>
</dbReference>
<accession>A0A9D1TUF9</accession>
<gene>
    <name evidence="2" type="ORF">H9889_07770</name>
</gene>
<keyword evidence="1" id="KW-0812">Transmembrane</keyword>
<sequence length="90" mass="10207">MSDFQNHSPSNNAPTMSIKDWLITFVIMMIPIVNLVMMIIWAIKAENPNKRNYFIATWIMFAIMMVLYIILFMVFGSALIGAAVGSGQFN</sequence>
<comment type="caution">
    <text evidence="2">The sequence shown here is derived from an EMBL/GenBank/DDBJ whole genome shotgun (WGS) entry which is preliminary data.</text>
</comment>
<dbReference type="AlphaFoldDB" id="A0A9D1TUF9"/>
<reference evidence="2" key="2">
    <citation type="submission" date="2021-04" db="EMBL/GenBank/DDBJ databases">
        <authorList>
            <person name="Gilroy R."/>
        </authorList>
    </citation>
    <scope>NUCLEOTIDE SEQUENCE</scope>
    <source>
        <strain evidence="2">CHK160-9182</strain>
    </source>
</reference>